<accession>A0A9P4TT35</accession>
<sequence>MLRDLGELRGELDAFEQFVDQAFGLARATNNSENDQLQPRTDADAALQNLYPEVPLYDTNNAPPEYGPENRPLPPNQSSPSSSGNSPPTDQDSVLADFNEWQATRQPPVYNANFRVPAPAVPRAGNFVIPSGPLPNPRHGIDPATRREIEEALPFPDPNEVVNEDGIANDGGESEDGESSSDSSAGSDYGIGRLLNPEYRRNVRPTDTERNVSPTDTEWARAFFDRTMARRRLRHEPVHVEADSNNTGPTLRDDTIPSEDLPASSPQRPAVNPRNVQANRPTFGDDYTPFEETPEGSPQRPAANAQSPVPPGSRPSSSGTDGPANIRPSRTGGVGAGVTKRITRSQTAQAKGTGKKTSKSTYVNENNTTHKRKAPLVDTSPAFNTRAKKPKTSATFTPSTPTPPAPTRRSYDLRPTPVRQYRTIPRRQTTPPRPDPPSPTFGVQLPGGPLPPSPTLSFQIIRPHAQYNYELYHKFCQAKAELAACKLQDRKSAERYCVYLERRAEGAERVAFFQGKLGYAYPEYVEGKPVYIKDYLWEHAGPWLRGEAQRGMEFAGYCRKIAGLIRKCFDFEEVYGGGEGGGEREGEESASEGVWGEALL</sequence>
<evidence type="ECO:0000313" key="2">
    <source>
        <dbReference type="EMBL" id="KAF2421536.1"/>
    </source>
</evidence>
<gene>
    <name evidence="2" type="ORF">EJ08DRAFT_491417</name>
</gene>
<feature type="compositionally biased region" description="Low complexity" evidence="1">
    <location>
        <begin position="314"/>
        <end position="323"/>
    </location>
</feature>
<dbReference type="EMBL" id="MU007097">
    <property type="protein sequence ID" value="KAF2421536.1"/>
    <property type="molecule type" value="Genomic_DNA"/>
</dbReference>
<dbReference type="AlphaFoldDB" id="A0A9P4TT35"/>
<organism evidence="2 3">
    <name type="scientific">Tothia fuscella</name>
    <dbReference type="NCBI Taxonomy" id="1048955"/>
    <lineage>
        <taxon>Eukaryota</taxon>
        <taxon>Fungi</taxon>
        <taxon>Dikarya</taxon>
        <taxon>Ascomycota</taxon>
        <taxon>Pezizomycotina</taxon>
        <taxon>Dothideomycetes</taxon>
        <taxon>Pleosporomycetidae</taxon>
        <taxon>Venturiales</taxon>
        <taxon>Cylindrosympodiaceae</taxon>
        <taxon>Tothia</taxon>
    </lineage>
</organism>
<dbReference type="Proteomes" id="UP000800235">
    <property type="component" value="Unassembled WGS sequence"/>
</dbReference>
<evidence type="ECO:0000313" key="3">
    <source>
        <dbReference type="Proteomes" id="UP000800235"/>
    </source>
</evidence>
<reference evidence="2" key="1">
    <citation type="journal article" date="2020" name="Stud. Mycol.">
        <title>101 Dothideomycetes genomes: a test case for predicting lifestyles and emergence of pathogens.</title>
        <authorList>
            <person name="Haridas S."/>
            <person name="Albert R."/>
            <person name="Binder M."/>
            <person name="Bloem J."/>
            <person name="Labutti K."/>
            <person name="Salamov A."/>
            <person name="Andreopoulos B."/>
            <person name="Baker S."/>
            <person name="Barry K."/>
            <person name="Bills G."/>
            <person name="Bluhm B."/>
            <person name="Cannon C."/>
            <person name="Castanera R."/>
            <person name="Culley D."/>
            <person name="Daum C."/>
            <person name="Ezra D."/>
            <person name="Gonzalez J."/>
            <person name="Henrissat B."/>
            <person name="Kuo A."/>
            <person name="Liang C."/>
            <person name="Lipzen A."/>
            <person name="Lutzoni F."/>
            <person name="Magnuson J."/>
            <person name="Mondo S."/>
            <person name="Nolan M."/>
            <person name="Ohm R."/>
            <person name="Pangilinan J."/>
            <person name="Park H.-J."/>
            <person name="Ramirez L."/>
            <person name="Alfaro M."/>
            <person name="Sun H."/>
            <person name="Tritt A."/>
            <person name="Yoshinaga Y."/>
            <person name="Zwiers L.-H."/>
            <person name="Turgeon B."/>
            <person name="Goodwin S."/>
            <person name="Spatafora J."/>
            <person name="Crous P."/>
            <person name="Grigoriev I."/>
        </authorList>
    </citation>
    <scope>NUCLEOTIDE SEQUENCE</scope>
    <source>
        <strain evidence="2">CBS 130266</strain>
    </source>
</reference>
<feature type="compositionally biased region" description="Basic and acidic residues" evidence="1">
    <location>
        <begin position="198"/>
        <end position="210"/>
    </location>
</feature>
<protein>
    <submittedName>
        <fullName evidence="2">Uncharacterized protein</fullName>
    </submittedName>
</protein>
<feature type="region of interest" description="Disordered" evidence="1">
    <location>
        <begin position="578"/>
        <end position="600"/>
    </location>
</feature>
<feature type="region of interest" description="Disordered" evidence="1">
    <location>
        <begin position="235"/>
        <end position="449"/>
    </location>
</feature>
<feature type="region of interest" description="Disordered" evidence="1">
    <location>
        <begin position="55"/>
        <end position="93"/>
    </location>
</feature>
<feature type="region of interest" description="Disordered" evidence="1">
    <location>
        <begin position="153"/>
        <end position="214"/>
    </location>
</feature>
<evidence type="ECO:0000256" key="1">
    <source>
        <dbReference type="SAM" id="MobiDB-lite"/>
    </source>
</evidence>
<comment type="caution">
    <text evidence="2">The sequence shown here is derived from an EMBL/GenBank/DDBJ whole genome shotgun (WGS) entry which is preliminary data.</text>
</comment>
<name>A0A9P4TT35_9PEZI</name>
<feature type="compositionally biased region" description="Low complexity" evidence="1">
    <location>
        <begin position="78"/>
        <end position="88"/>
    </location>
</feature>
<proteinExistence type="predicted"/>
<keyword evidence="3" id="KW-1185">Reference proteome</keyword>